<dbReference type="Gene3D" id="3.40.390.10">
    <property type="entry name" value="Collagenase (Catalytic Domain)"/>
    <property type="match status" value="1"/>
</dbReference>
<evidence type="ECO:0000256" key="1">
    <source>
        <dbReference type="SAM" id="SignalP"/>
    </source>
</evidence>
<dbReference type="GO" id="GO:0008237">
    <property type="term" value="F:metallopeptidase activity"/>
    <property type="evidence" value="ECO:0007669"/>
    <property type="project" value="InterPro"/>
</dbReference>
<proteinExistence type="predicted"/>
<feature type="signal peptide" evidence="1">
    <location>
        <begin position="1"/>
        <end position="22"/>
    </location>
</feature>
<protein>
    <submittedName>
        <fullName evidence="2">Uncharacterized protein</fullName>
    </submittedName>
</protein>
<accession>A0A225DPK5</accession>
<dbReference type="OrthoDB" id="9792407at2"/>
<comment type="caution">
    <text evidence="2">The sequence shown here is derived from an EMBL/GenBank/DDBJ whole genome shotgun (WGS) entry which is preliminary data.</text>
</comment>
<organism evidence="2 3">
    <name type="scientific">Fimbriiglobus ruber</name>
    <dbReference type="NCBI Taxonomy" id="1908690"/>
    <lineage>
        <taxon>Bacteria</taxon>
        <taxon>Pseudomonadati</taxon>
        <taxon>Planctomycetota</taxon>
        <taxon>Planctomycetia</taxon>
        <taxon>Gemmatales</taxon>
        <taxon>Gemmataceae</taxon>
        <taxon>Fimbriiglobus</taxon>
    </lineage>
</organism>
<feature type="chain" id="PRO_5012081660" evidence="1">
    <location>
        <begin position="23"/>
        <end position="288"/>
    </location>
</feature>
<dbReference type="AlphaFoldDB" id="A0A225DPK5"/>
<dbReference type="InterPro" id="IPR024079">
    <property type="entry name" value="MetalloPept_cat_dom_sf"/>
</dbReference>
<dbReference type="Proteomes" id="UP000214646">
    <property type="component" value="Unassembled WGS sequence"/>
</dbReference>
<dbReference type="SUPFAM" id="SSF55486">
    <property type="entry name" value="Metalloproteases ('zincins'), catalytic domain"/>
    <property type="match status" value="1"/>
</dbReference>
<keyword evidence="1" id="KW-0732">Signal</keyword>
<gene>
    <name evidence="2" type="ORF">FRUB_02612</name>
</gene>
<sequence>MTAIVALLWLAVAPDAALPAVAPPPRPALVVTVPPKGYPAKYTKYVNANGFPVLGSARVNDFALLEAGYLINQMLATRPDVRAALIASTCRFVVMAPDEFTTDVPEHADLTPKEYWNRRARGLGATPSRPAVSCGEENLLNLRGDPYATENILVHEFAHAIHIMGLNRVDRTFDKKLKTIYDRAIADGLWEGKYASRNRQEYWAEAVQSYFDTNRPPDHDHNEVRTRDGLKKYDPRIFELVDETFRATDWRYKKPADRAQPGHMAGYNSKDAKRFKWPADLANKLPKN</sequence>
<dbReference type="RefSeq" id="WP_088253928.1">
    <property type="nucleotide sequence ID" value="NZ_NIDE01000004.1"/>
</dbReference>
<name>A0A225DPK5_9BACT</name>
<evidence type="ECO:0000313" key="2">
    <source>
        <dbReference type="EMBL" id="OWK43013.1"/>
    </source>
</evidence>
<evidence type="ECO:0000313" key="3">
    <source>
        <dbReference type="Proteomes" id="UP000214646"/>
    </source>
</evidence>
<keyword evidence="3" id="KW-1185">Reference proteome</keyword>
<reference evidence="3" key="1">
    <citation type="submission" date="2017-06" db="EMBL/GenBank/DDBJ databases">
        <title>Genome analysis of Fimbriiglobus ruber SP5, the first member of the order Planctomycetales with confirmed chitinolytic capability.</title>
        <authorList>
            <person name="Ravin N.V."/>
            <person name="Rakitin A.L."/>
            <person name="Ivanova A.A."/>
            <person name="Beletsky A.V."/>
            <person name="Kulichevskaya I.S."/>
            <person name="Mardanov A.V."/>
            <person name="Dedysh S.N."/>
        </authorList>
    </citation>
    <scope>NUCLEOTIDE SEQUENCE [LARGE SCALE GENOMIC DNA]</scope>
    <source>
        <strain evidence="3">SP5</strain>
    </source>
</reference>
<dbReference type="EMBL" id="NIDE01000004">
    <property type="protein sequence ID" value="OWK43013.1"/>
    <property type="molecule type" value="Genomic_DNA"/>
</dbReference>